<dbReference type="AlphaFoldDB" id="A0A157ZTF2"/>
<dbReference type="InterPro" id="IPR001387">
    <property type="entry name" value="Cro/C1-type_HTH"/>
</dbReference>
<dbReference type="Proteomes" id="UP000054911">
    <property type="component" value="Unassembled WGS sequence"/>
</dbReference>
<evidence type="ECO:0000313" key="1">
    <source>
        <dbReference type="EMBL" id="SAK48770.1"/>
    </source>
</evidence>
<evidence type="ECO:0000313" key="2">
    <source>
        <dbReference type="Proteomes" id="UP000054911"/>
    </source>
</evidence>
<name>A0A157ZTF2_9BURK</name>
<proteinExistence type="predicted"/>
<keyword evidence="2" id="KW-1185">Reference proteome</keyword>
<dbReference type="CDD" id="cd00093">
    <property type="entry name" value="HTH_XRE"/>
    <property type="match status" value="1"/>
</dbReference>
<sequence>MSASDSPRGPMPSPGETLRAYLIAEGRQISLTQAARVWAATIVEHDNHAVAIASRLNSELRKLGVQLTADGALRVVERVFGDNLASLAHLSVNETKAEPRYMLVMSVWEAEVERQTFTTFSEAITVLVDEVIHSMPSTSETALCQVTRYPSGLNIDISPYRSDNVEFVLRRFLKGENGDPVPCEMDQEDLRFASQQLLQKLSYARPTLIFNDAAVPPCLKPSYVARFYITELETGFAFARIQEATLFQIFVWFRCECSERTKGRWIVRSKAEAFRIDICWIDGRSTRAEPREVEEESPDQIGEDIWERYCDFAESIDRPIDWIRRALEVADRTNFEFDDRWCAVIDKRAVYQAMKEQNLNGLQLVRAADISEDLISETGSLLRVSPDTVLKLADVLNVEPVQILDDVENRQQWVLATTLEAFERVATEATSFEIASSFGVHPLAAALLTRARDLARRLIFESKLGLNDSPSETIRDAVFDLIAEAGEAGLLLLLSRRISFRRSSEDRSPEGRRYECVLCLRAKSG</sequence>
<dbReference type="RefSeq" id="WP_143327968.1">
    <property type="nucleotide sequence ID" value="NZ_FCOE02000003.1"/>
</dbReference>
<dbReference type="EMBL" id="FCOE02000003">
    <property type="protein sequence ID" value="SAK48770.1"/>
    <property type="molecule type" value="Genomic_DNA"/>
</dbReference>
<protein>
    <submittedName>
        <fullName evidence="1">Uncharacterized protein</fullName>
    </submittedName>
</protein>
<gene>
    <name evidence="1" type="ORF">AWB80_01264</name>
</gene>
<comment type="caution">
    <text evidence="1">The sequence shown here is derived from an EMBL/GenBank/DDBJ whole genome shotgun (WGS) entry which is preliminary data.</text>
</comment>
<accession>A0A157ZTF2</accession>
<organism evidence="1 2">
    <name type="scientific">Caballeronia pedi</name>
    <dbReference type="NCBI Taxonomy" id="1777141"/>
    <lineage>
        <taxon>Bacteria</taxon>
        <taxon>Pseudomonadati</taxon>
        <taxon>Pseudomonadota</taxon>
        <taxon>Betaproteobacteria</taxon>
        <taxon>Burkholderiales</taxon>
        <taxon>Burkholderiaceae</taxon>
        <taxon>Caballeronia</taxon>
    </lineage>
</organism>
<reference evidence="1" key="1">
    <citation type="submission" date="2016-01" db="EMBL/GenBank/DDBJ databases">
        <authorList>
            <person name="Peeters C."/>
        </authorList>
    </citation>
    <scope>NUCLEOTIDE SEQUENCE [LARGE SCALE GENOMIC DNA]</scope>
    <source>
        <strain evidence="1">LMG 29323</strain>
    </source>
</reference>